<keyword evidence="4 7" id="KW-0694">RNA-binding</keyword>
<feature type="binding site" evidence="7">
    <location>
        <position position="15"/>
    </location>
    <ligand>
        <name>tRNA</name>
        <dbReference type="ChEBI" id="CHEBI:17843"/>
    </ligand>
</feature>
<name>A0A271J5W3_9BACT</name>
<gene>
    <name evidence="7" type="primary">pth</name>
    <name evidence="10" type="ORF">BSZ37_07505</name>
</gene>
<keyword evidence="3 7" id="KW-0378">Hydrolase</keyword>
<dbReference type="SUPFAM" id="SSF53178">
    <property type="entry name" value="Peptidyl-tRNA hydrolase-like"/>
    <property type="match status" value="1"/>
</dbReference>
<comment type="subcellular location">
    <subcellularLocation>
        <location evidence="7">Cytoplasm</location>
    </subcellularLocation>
</comment>
<comment type="similarity">
    <text evidence="5 7 9">Belongs to the PTH family.</text>
</comment>
<dbReference type="GO" id="GO:0005737">
    <property type="term" value="C:cytoplasm"/>
    <property type="evidence" value="ECO:0007669"/>
    <property type="project" value="UniProtKB-SubCell"/>
</dbReference>
<dbReference type="InterPro" id="IPR036416">
    <property type="entry name" value="Pept_tRNA_hydro_sf"/>
</dbReference>
<evidence type="ECO:0000256" key="2">
    <source>
        <dbReference type="ARBA" id="ARBA00022555"/>
    </source>
</evidence>
<comment type="subunit">
    <text evidence="7">Monomer.</text>
</comment>
<feature type="site" description="Discriminates between blocked and unblocked aminoacyl-tRNA" evidence="7">
    <location>
        <position position="10"/>
    </location>
</feature>
<dbReference type="GO" id="GO:0000049">
    <property type="term" value="F:tRNA binding"/>
    <property type="evidence" value="ECO:0007669"/>
    <property type="project" value="UniProtKB-UniRule"/>
</dbReference>
<dbReference type="EC" id="3.1.1.29" evidence="1 7"/>
<evidence type="ECO:0000256" key="1">
    <source>
        <dbReference type="ARBA" id="ARBA00013260"/>
    </source>
</evidence>
<dbReference type="HAMAP" id="MF_00083">
    <property type="entry name" value="Pept_tRNA_hydro_bact"/>
    <property type="match status" value="1"/>
</dbReference>
<dbReference type="InterPro" id="IPR018171">
    <property type="entry name" value="Pept_tRNA_hydro_CS"/>
</dbReference>
<sequence length="208" mass="21584">MSRLIVGLGNPGPDYVDTRHNAGFMVLDRLADRLGVGFETEAARALCGEAVLPPDPDADPARLDAEADGADGSPTAVALAKPLAFMNRSGPPVAALLDRYGLGPDALLVVYDDLAIPLGTLRLRGKGSAGGHNGVQSVIEALGSTEFPRLRVGVGNSFPPGGQVDFVLSPFDDAEREAADAGLDEAADAALTFARDGLTAAMNRHNRR</sequence>
<keyword evidence="2 7" id="KW-0820">tRNA-binding</keyword>
<evidence type="ECO:0000256" key="9">
    <source>
        <dbReference type="RuleBase" id="RU004320"/>
    </source>
</evidence>
<evidence type="ECO:0000313" key="10">
    <source>
        <dbReference type="EMBL" id="PAP78688.1"/>
    </source>
</evidence>
<keyword evidence="11" id="KW-1185">Reference proteome</keyword>
<dbReference type="GO" id="GO:0006515">
    <property type="term" value="P:protein quality control for misfolded or incompletely synthesized proteins"/>
    <property type="evidence" value="ECO:0007669"/>
    <property type="project" value="UniProtKB-UniRule"/>
</dbReference>
<dbReference type="Proteomes" id="UP000216339">
    <property type="component" value="Unassembled WGS sequence"/>
</dbReference>
<dbReference type="EMBL" id="MQWD01000001">
    <property type="protein sequence ID" value="PAP78688.1"/>
    <property type="molecule type" value="Genomic_DNA"/>
</dbReference>
<feature type="binding site" evidence="7">
    <location>
        <position position="87"/>
    </location>
    <ligand>
        <name>tRNA</name>
        <dbReference type="ChEBI" id="CHEBI:17843"/>
    </ligand>
</feature>
<comment type="function">
    <text evidence="7">Catalyzes the release of premature peptidyl moieties from peptidyl-tRNA molecules trapped in stalled 50S ribosomal subunits, and thus maintains levels of free tRNAs and 50S ribosomes.</text>
</comment>
<feature type="active site" description="Proton acceptor" evidence="7">
    <location>
        <position position="20"/>
    </location>
</feature>
<comment type="catalytic activity">
    <reaction evidence="7 8">
        <text>an N-acyl-L-alpha-aminoacyl-tRNA + H2O = an N-acyl-L-amino acid + a tRNA + H(+)</text>
        <dbReference type="Rhea" id="RHEA:54448"/>
        <dbReference type="Rhea" id="RHEA-COMP:10123"/>
        <dbReference type="Rhea" id="RHEA-COMP:13883"/>
        <dbReference type="ChEBI" id="CHEBI:15377"/>
        <dbReference type="ChEBI" id="CHEBI:15378"/>
        <dbReference type="ChEBI" id="CHEBI:59874"/>
        <dbReference type="ChEBI" id="CHEBI:78442"/>
        <dbReference type="ChEBI" id="CHEBI:138191"/>
        <dbReference type="EC" id="3.1.1.29"/>
    </reaction>
</comment>
<reference evidence="10 11" key="1">
    <citation type="submission" date="2016-11" db="EMBL/GenBank/DDBJ databases">
        <title>Study of marine rhodopsin-containing bacteria.</title>
        <authorList>
            <person name="Yoshizawa S."/>
            <person name="Kumagai Y."/>
            <person name="Kogure K."/>
        </authorList>
    </citation>
    <scope>NUCLEOTIDE SEQUENCE [LARGE SCALE GENOMIC DNA]</scope>
    <source>
        <strain evidence="10 11">SAORIC-28</strain>
    </source>
</reference>
<dbReference type="InterPro" id="IPR001328">
    <property type="entry name" value="Pept_tRNA_hydro"/>
</dbReference>
<dbReference type="AlphaFoldDB" id="A0A271J5W3"/>
<comment type="function">
    <text evidence="7">Hydrolyzes ribosome-free peptidyl-tRNAs (with 1 or more amino acids incorporated), which drop off the ribosome during protein synthesis, or as a result of ribosome stalling.</text>
</comment>
<evidence type="ECO:0000256" key="3">
    <source>
        <dbReference type="ARBA" id="ARBA00022801"/>
    </source>
</evidence>
<comment type="caution">
    <text evidence="10">The sequence shown here is derived from an EMBL/GenBank/DDBJ whole genome shotgun (WGS) entry which is preliminary data.</text>
</comment>
<feature type="site" description="Stabilizes the basic form of H active site to accept a proton" evidence="7">
    <location>
        <position position="112"/>
    </location>
</feature>
<accession>A0A271J5W3</accession>
<dbReference type="GO" id="GO:0004045">
    <property type="term" value="F:peptidyl-tRNA hydrolase activity"/>
    <property type="evidence" value="ECO:0007669"/>
    <property type="project" value="UniProtKB-UniRule"/>
</dbReference>
<feature type="binding site" evidence="7">
    <location>
        <position position="133"/>
    </location>
    <ligand>
        <name>tRNA</name>
        <dbReference type="ChEBI" id="CHEBI:17843"/>
    </ligand>
</feature>
<evidence type="ECO:0000256" key="6">
    <source>
        <dbReference type="ARBA" id="ARBA00050038"/>
    </source>
</evidence>
<dbReference type="GO" id="GO:0072344">
    <property type="term" value="P:rescue of stalled ribosome"/>
    <property type="evidence" value="ECO:0007669"/>
    <property type="project" value="UniProtKB-UniRule"/>
</dbReference>
<dbReference type="CDD" id="cd00462">
    <property type="entry name" value="PTH"/>
    <property type="match status" value="1"/>
</dbReference>
<evidence type="ECO:0000256" key="8">
    <source>
        <dbReference type="RuleBase" id="RU000673"/>
    </source>
</evidence>
<evidence type="ECO:0000313" key="11">
    <source>
        <dbReference type="Proteomes" id="UP000216339"/>
    </source>
</evidence>
<organism evidence="10 11">
    <name type="scientific">Rubrivirga marina</name>
    <dbReference type="NCBI Taxonomy" id="1196024"/>
    <lineage>
        <taxon>Bacteria</taxon>
        <taxon>Pseudomonadati</taxon>
        <taxon>Rhodothermota</taxon>
        <taxon>Rhodothermia</taxon>
        <taxon>Rhodothermales</taxon>
        <taxon>Rubricoccaceae</taxon>
        <taxon>Rubrivirga</taxon>
    </lineage>
</organism>
<protein>
    <recommendedName>
        <fullName evidence="6 7">Peptidyl-tRNA hydrolase</fullName>
        <shortName evidence="7">Pth</shortName>
        <ecNumber evidence="1 7">3.1.1.29</ecNumber>
    </recommendedName>
</protein>
<dbReference type="Pfam" id="PF01195">
    <property type="entry name" value="Pept_tRNA_hydro"/>
    <property type="match status" value="1"/>
</dbReference>
<keyword evidence="7" id="KW-0963">Cytoplasm</keyword>
<evidence type="ECO:0000256" key="7">
    <source>
        <dbReference type="HAMAP-Rule" id="MF_00083"/>
    </source>
</evidence>
<dbReference type="NCBIfam" id="TIGR00447">
    <property type="entry name" value="pth"/>
    <property type="match status" value="1"/>
</dbReference>
<evidence type="ECO:0000256" key="4">
    <source>
        <dbReference type="ARBA" id="ARBA00022884"/>
    </source>
</evidence>
<feature type="binding site" evidence="7">
    <location>
        <position position="85"/>
    </location>
    <ligand>
        <name>tRNA</name>
        <dbReference type="ChEBI" id="CHEBI:17843"/>
    </ligand>
</feature>
<proteinExistence type="inferred from homology"/>
<dbReference type="PROSITE" id="PS01195">
    <property type="entry name" value="PEPT_TRNA_HYDROL_1"/>
    <property type="match status" value="1"/>
</dbReference>
<dbReference type="PANTHER" id="PTHR17224">
    <property type="entry name" value="PEPTIDYL-TRNA HYDROLASE"/>
    <property type="match status" value="1"/>
</dbReference>
<dbReference type="Gene3D" id="3.40.50.1470">
    <property type="entry name" value="Peptidyl-tRNA hydrolase"/>
    <property type="match status" value="1"/>
</dbReference>
<evidence type="ECO:0000256" key="5">
    <source>
        <dbReference type="ARBA" id="ARBA00038063"/>
    </source>
</evidence>
<dbReference type="PANTHER" id="PTHR17224:SF1">
    <property type="entry name" value="PEPTIDYL-TRNA HYDROLASE"/>
    <property type="match status" value="1"/>
</dbReference>